<dbReference type="InterPro" id="IPR004360">
    <property type="entry name" value="Glyas_Fos-R_dOase_dom"/>
</dbReference>
<dbReference type="PROSITE" id="PS51819">
    <property type="entry name" value="VOC"/>
    <property type="match status" value="1"/>
</dbReference>
<protein>
    <submittedName>
        <fullName evidence="2">Catechol 2,3-dioxygenase-like lactoylglutathione lyase family enzyme</fullName>
    </submittedName>
</protein>
<name>A0A495XBR1_9PSEU</name>
<dbReference type="InterPro" id="IPR037523">
    <property type="entry name" value="VOC_core"/>
</dbReference>
<dbReference type="CDD" id="cd08351">
    <property type="entry name" value="ChaP_like"/>
    <property type="match status" value="1"/>
</dbReference>
<evidence type="ECO:0000313" key="2">
    <source>
        <dbReference type="EMBL" id="RKT71710.1"/>
    </source>
</evidence>
<comment type="caution">
    <text evidence="2">The sequence shown here is derived from an EMBL/GenBank/DDBJ whole genome shotgun (WGS) entry which is preliminary data.</text>
</comment>
<dbReference type="OrthoDB" id="9810341at2"/>
<keyword evidence="2" id="KW-0560">Oxidoreductase</keyword>
<dbReference type="AlphaFoldDB" id="A0A495XBR1"/>
<accession>A0A495XBR1</accession>
<dbReference type="GO" id="GO:0051213">
    <property type="term" value="F:dioxygenase activity"/>
    <property type="evidence" value="ECO:0007669"/>
    <property type="project" value="UniProtKB-KW"/>
</dbReference>
<dbReference type="SUPFAM" id="SSF54593">
    <property type="entry name" value="Glyoxalase/Bleomycin resistance protein/Dihydroxybiphenyl dioxygenase"/>
    <property type="match status" value="1"/>
</dbReference>
<evidence type="ECO:0000313" key="3">
    <source>
        <dbReference type="Proteomes" id="UP000272729"/>
    </source>
</evidence>
<dbReference type="Proteomes" id="UP000272729">
    <property type="component" value="Unassembled WGS sequence"/>
</dbReference>
<organism evidence="2 3">
    <name type="scientific">Saccharothrix variisporea</name>
    <dbReference type="NCBI Taxonomy" id="543527"/>
    <lineage>
        <taxon>Bacteria</taxon>
        <taxon>Bacillati</taxon>
        <taxon>Actinomycetota</taxon>
        <taxon>Actinomycetes</taxon>
        <taxon>Pseudonocardiales</taxon>
        <taxon>Pseudonocardiaceae</taxon>
        <taxon>Saccharothrix</taxon>
    </lineage>
</organism>
<dbReference type="Pfam" id="PF00903">
    <property type="entry name" value="Glyoxalase"/>
    <property type="match status" value="1"/>
</dbReference>
<reference evidence="2 3" key="1">
    <citation type="submission" date="2018-10" db="EMBL/GenBank/DDBJ databases">
        <title>Sequencing the genomes of 1000 actinobacteria strains.</title>
        <authorList>
            <person name="Klenk H.-P."/>
        </authorList>
    </citation>
    <scope>NUCLEOTIDE SEQUENCE [LARGE SCALE GENOMIC DNA]</scope>
    <source>
        <strain evidence="2 3">DSM 43911</strain>
    </source>
</reference>
<sequence>MTVKLNHTIVSAHDARATADFLTEVFGFAPATPYGPFLVVATDNEVSLDVMAVEGDITPQHYAFLVGDEDFDAIFGRIKARGLPYWADPFHHQPNRINTHDGGRGVYFDDPNGHSLEIITVPYGG</sequence>
<feature type="domain" description="VOC" evidence="1">
    <location>
        <begin position="4"/>
        <end position="121"/>
    </location>
</feature>
<keyword evidence="3" id="KW-1185">Reference proteome</keyword>
<keyword evidence="2" id="KW-0456">Lyase</keyword>
<dbReference type="RefSeq" id="WP_121224206.1">
    <property type="nucleotide sequence ID" value="NZ_JBIUBA010000001.1"/>
</dbReference>
<dbReference type="InterPro" id="IPR029068">
    <property type="entry name" value="Glyas_Bleomycin-R_OHBP_Dase"/>
</dbReference>
<proteinExistence type="predicted"/>
<dbReference type="EMBL" id="RBXR01000001">
    <property type="protein sequence ID" value="RKT71710.1"/>
    <property type="molecule type" value="Genomic_DNA"/>
</dbReference>
<evidence type="ECO:0000259" key="1">
    <source>
        <dbReference type="PROSITE" id="PS51819"/>
    </source>
</evidence>
<gene>
    <name evidence="2" type="ORF">DFJ66_5005</name>
</gene>
<dbReference type="Gene3D" id="3.10.180.10">
    <property type="entry name" value="2,3-Dihydroxybiphenyl 1,2-Dioxygenase, domain 1"/>
    <property type="match status" value="1"/>
</dbReference>
<keyword evidence="2" id="KW-0223">Dioxygenase</keyword>
<dbReference type="GO" id="GO:0016829">
    <property type="term" value="F:lyase activity"/>
    <property type="evidence" value="ECO:0007669"/>
    <property type="project" value="UniProtKB-KW"/>
</dbReference>